<dbReference type="AlphaFoldDB" id="A0A7Y9K263"/>
<dbReference type="Proteomes" id="UP000517753">
    <property type="component" value="Unassembled WGS sequence"/>
</dbReference>
<gene>
    <name evidence="3" type="ORF">HD841_002418</name>
</gene>
<sequence length="250" mass="25610">MRRSRSTAWIAPTGGALAGVAAAALFLLMPQAMLENWVWQSGLPALIAVASPPLGDTARGVLALGGGGLAAAVVWSALFLLFGAGGLFAARPASEVAATVDEGVPVLRRADAHPDAPARRPMSAADLGTPLPPPVPSAIETVPDESDEVISGSDDGAAGTPLPVEQPIPADLDLPLAAFHPGALPDVPREPVRPVLPLRPPAAASEEPSRESSDPVEPPAPTASSPPPEAPSIESLLDRLERSTRRRLRA</sequence>
<feature type="compositionally biased region" description="Pro residues" evidence="1">
    <location>
        <begin position="216"/>
        <end position="230"/>
    </location>
</feature>
<keyword evidence="2" id="KW-1133">Transmembrane helix</keyword>
<keyword evidence="2" id="KW-0812">Transmembrane</keyword>
<feature type="transmembrane region" description="Helical" evidence="2">
    <location>
        <begin position="61"/>
        <end position="82"/>
    </location>
</feature>
<dbReference type="RefSeq" id="WP_179509082.1">
    <property type="nucleotide sequence ID" value="NZ_JACCBY010000003.1"/>
</dbReference>
<keyword evidence="2" id="KW-0472">Membrane</keyword>
<dbReference type="EMBL" id="JACCBY010000003">
    <property type="protein sequence ID" value="NYD90621.1"/>
    <property type="molecule type" value="Genomic_DNA"/>
</dbReference>
<protein>
    <submittedName>
        <fullName evidence="3">Uncharacterized protein</fullName>
    </submittedName>
</protein>
<accession>A0A7Y9K263</accession>
<feature type="compositionally biased region" description="Low complexity" evidence="1">
    <location>
        <begin position="193"/>
        <end position="206"/>
    </location>
</feature>
<name>A0A7Y9K263_9SPHN</name>
<evidence type="ECO:0000256" key="2">
    <source>
        <dbReference type="SAM" id="Phobius"/>
    </source>
</evidence>
<keyword evidence="4" id="KW-1185">Reference proteome</keyword>
<comment type="caution">
    <text evidence="3">The sequence shown here is derived from an EMBL/GenBank/DDBJ whole genome shotgun (WGS) entry which is preliminary data.</text>
</comment>
<proteinExistence type="predicted"/>
<feature type="region of interest" description="Disordered" evidence="1">
    <location>
        <begin position="185"/>
        <end position="250"/>
    </location>
</feature>
<feature type="transmembrane region" description="Helical" evidence="2">
    <location>
        <begin position="7"/>
        <end position="29"/>
    </location>
</feature>
<evidence type="ECO:0000256" key="1">
    <source>
        <dbReference type="SAM" id="MobiDB-lite"/>
    </source>
</evidence>
<organism evidence="3 4">
    <name type="scientific">Sphingomonas melonis</name>
    <dbReference type="NCBI Taxonomy" id="152682"/>
    <lineage>
        <taxon>Bacteria</taxon>
        <taxon>Pseudomonadati</taxon>
        <taxon>Pseudomonadota</taxon>
        <taxon>Alphaproteobacteria</taxon>
        <taxon>Sphingomonadales</taxon>
        <taxon>Sphingomonadaceae</taxon>
        <taxon>Sphingomonas</taxon>
    </lineage>
</organism>
<evidence type="ECO:0000313" key="3">
    <source>
        <dbReference type="EMBL" id="NYD90621.1"/>
    </source>
</evidence>
<feature type="region of interest" description="Disordered" evidence="1">
    <location>
        <begin position="111"/>
        <end position="168"/>
    </location>
</feature>
<reference evidence="3 4" key="1">
    <citation type="submission" date="2020-08" db="EMBL/GenBank/DDBJ databases">
        <title>The Agave Microbiome: Exploring the role of microbial communities in plant adaptations to desert environments.</title>
        <authorList>
            <person name="Partida-Martinez L.P."/>
        </authorList>
    </citation>
    <scope>NUCLEOTIDE SEQUENCE [LARGE SCALE GENOMIC DNA]</scope>
    <source>
        <strain evidence="3 4">AS2.3</strain>
    </source>
</reference>
<evidence type="ECO:0000313" key="4">
    <source>
        <dbReference type="Proteomes" id="UP000517753"/>
    </source>
</evidence>